<dbReference type="AlphaFoldDB" id="A0A514BPC0"/>
<evidence type="ECO:0000313" key="2">
    <source>
        <dbReference type="EMBL" id="QDH69228.1"/>
    </source>
</evidence>
<accession>A0A514BPC0</accession>
<reference evidence="2 3" key="1">
    <citation type="submission" date="2019-06" db="EMBL/GenBank/DDBJ databases">
        <title>Lysobacter alkalisoli sp. nov. isolated from saline-alkali soil.</title>
        <authorList>
            <person name="Sun J.-Q."/>
            <person name="Xu L."/>
        </authorList>
    </citation>
    <scope>NUCLEOTIDE SEQUENCE [LARGE SCALE GENOMIC DNA]</scope>
    <source>
        <strain evidence="2 3">SJ-36</strain>
    </source>
</reference>
<dbReference type="OrthoDB" id="6382779at2"/>
<evidence type="ECO:0000313" key="3">
    <source>
        <dbReference type="Proteomes" id="UP000317199"/>
    </source>
</evidence>
<dbReference type="RefSeq" id="WP_141622570.1">
    <property type="nucleotide sequence ID" value="NZ_CP041242.1"/>
</dbReference>
<evidence type="ECO:0008006" key="4">
    <source>
        <dbReference type="Google" id="ProtNLM"/>
    </source>
</evidence>
<protein>
    <recommendedName>
        <fullName evidence="4">Peptidase M61 catalytic domain-containing protein</fullName>
    </recommendedName>
</protein>
<keyword evidence="1" id="KW-0732">Signal</keyword>
<sequence>MSRPVLFLLLLLLSSVPGAAIARGSFAVDYRVELLPARGDAQVVIATKPVDGRLIRLKMALPQARYRDLRGNGEIERDGELVTWTPPAQGGTFRYRVRIDHRRRGDGFDARITDDWALLRGDDLFPPMQATVTRGADSRARLRFVLPEGWSAVTPYSSTGDGKTFVVVDSERRMDRPKGWMLFGRIGVRRDTIAGSRIAVAAPVGQGARFGDLLAFVTAIAPEAQRAFGKLPSRLLVVQAGDPMWRGGLSGPQSIYLHVERPLISGNGSSTPAHELVHVVTRLSADAGDDWIVEGLAEYYSIELTRRAGLLSRRRADKALDWMRAHGRGVIRLQTSRASGKVTARAVVLFADLDAEIRAAGDHSLDDVVRKLMRKRQVSRAALRAAVSDVLGRESRTLRSTLLD</sequence>
<dbReference type="KEGG" id="lyj:FKV23_03280"/>
<organism evidence="2 3">
    <name type="scientific">Marilutibacter alkalisoli</name>
    <dbReference type="NCBI Taxonomy" id="2591633"/>
    <lineage>
        <taxon>Bacteria</taxon>
        <taxon>Pseudomonadati</taxon>
        <taxon>Pseudomonadota</taxon>
        <taxon>Gammaproteobacteria</taxon>
        <taxon>Lysobacterales</taxon>
        <taxon>Lysobacteraceae</taxon>
        <taxon>Marilutibacter</taxon>
    </lineage>
</organism>
<dbReference type="EMBL" id="CP041242">
    <property type="protein sequence ID" value="QDH69228.1"/>
    <property type="molecule type" value="Genomic_DNA"/>
</dbReference>
<name>A0A514BPC0_9GAMM</name>
<feature type="signal peptide" evidence="1">
    <location>
        <begin position="1"/>
        <end position="19"/>
    </location>
</feature>
<proteinExistence type="predicted"/>
<dbReference type="Proteomes" id="UP000317199">
    <property type="component" value="Chromosome"/>
</dbReference>
<evidence type="ECO:0000256" key="1">
    <source>
        <dbReference type="SAM" id="SignalP"/>
    </source>
</evidence>
<keyword evidence="3" id="KW-1185">Reference proteome</keyword>
<feature type="chain" id="PRO_5022166253" description="Peptidase M61 catalytic domain-containing protein" evidence="1">
    <location>
        <begin position="20"/>
        <end position="404"/>
    </location>
</feature>
<gene>
    <name evidence="2" type="ORF">FKV23_03280</name>
</gene>